<protein>
    <submittedName>
        <fullName evidence="2">Putative lipase transmembrane protein</fullName>
    </submittedName>
</protein>
<evidence type="ECO:0000313" key="3">
    <source>
        <dbReference type="Proteomes" id="UP000195787"/>
    </source>
</evidence>
<feature type="domain" description="AB hydrolase-1" evidence="1">
    <location>
        <begin position="45"/>
        <end position="152"/>
    </location>
</feature>
<dbReference type="OrthoDB" id="9770427at2"/>
<dbReference type="Proteomes" id="UP000195787">
    <property type="component" value="Unassembled WGS sequence"/>
</dbReference>
<keyword evidence="2" id="KW-0812">Transmembrane</keyword>
<dbReference type="InterPro" id="IPR029058">
    <property type="entry name" value="AB_hydrolase_fold"/>
</dbReference>
<sequence length="234" mass="25459">MSLLRDLRIAMADGVYAAGMQVRSRVNRREAQTLGSEDADVLALAVPGAWDSWHFMEPLATSLAARGVRVRFVPELGHHLMSVDEAAPLVARALESLVEEAEGRPVVVIGHSKGGIVGLRVLAERIARNVVQPVGLVALSTPFGGSAWADRTRLKAVKELRLSSDVVAQVRKDAASGVRIVSIRPQRDPHVTSQFVPSRASRLRIRRPGHFQTLSSAAGARAAMWGIRQLLRRH</sequence>
<evidence type="ECO:0000313" key="2">
    <source>
        <dbReference type="EMBL" id="SJM60502.1"/>
    </source>
</evidence>
<proteinExistence type="predicted"/>
<name>A0A1R4FXR1_9MICO</name>
<dbReference type="RefSeq" id="WP_086991877.1">
    <property type="nucleotide sequence ID" value="NZ_FUHU01000028.1"/>
</dbReference>
<dbReference type="AlphaFoldDB" id="A0A1R4FXR1"/>
<dbReference type="GO" id="GO:0003824">
    <property type="term" value="F:catalytic activity"/>
    <property type="evidence" value="ECO:0007669"/>
    <property type="project" value="UniProtKB-ARBA"/>
</dbReference>
<dbReference type="GeneID" id="303173013"/>
<keyword evidence="2" id="KW-0472">Membrane</keyword>
<dbReference type="InterPro" id="IPR000073">
    <property type="entry name" value="AB_hydrolase_1"/>
</dbReference>
<dbReference type="SUPFAM" id="SSF53474">
    <property type="entry name" value="alpha/beta-Hydrolases"/>
    <property type="match status" value="1"/>
</dbReference>
<dbReference type="Gene3D" id="3.40.50.1820">
    <property type="entry name" value="alpha/beta hydrolase"/>
    <property type="match status" value="1"/>
</dbReference>
<dbReference type="EMBL" id="FUHU01000028">
    <property type="protein sequence ID" value="SJM60502.1"/>
    <property type="molecule type" value="Genomic_DNA"/>
</dbReference>
<organism evidence="2 3">
    <name type="scientific">Agrococcus casei LMG 22410</name>
    <dbReference type="NCBI Taxonomy" id="1255656"/>
    <lineage>
        <taxon>Bacteria</taxon>
        <taxon>Bacillati</taxon>
        <taxon>Actinomycetota</taxon>
        <taxon>Actinomycetes</taxon>
        <taxon>Micrococcales</taxon>
        <taxon>Microbacteriaceae</taxon>
        <taxon>Agrococcus</taxon>
    </lineage>
</organism>
<evidence type="ECO:0000259" key="1">
    <source>
        <dbReference type="Pfam" id="PF12697"/>
    </source>
</evidence>
<accession>A0A1R4FXR1</accession>
<keyword evidence="3" id="KW-1185">Reference proteome</keyword>
<gene>
    <name evidence="2" type="ORF">CZ674_07250</name>
</gene>
<dbReference type="Pfam" id="PF12697">
    <property type="entry name" value="Abhydrolase_6"/>
    <property type="match status" value="1"/>
</dbReference>
<reference evidence="2 3" key="1">
    <citation type="submission" date="2017-02" db="EMBL/GenBank/DDBJ databases">
        <authorList>
            <person name="Peterson S.W."/>
        </authorList>
    </citation>
    <scope>NUCLEOTIDE SEQUENCE [LARGE SCALE GENOMIC DNA]</scope>
    <source>
        <strain evidence="2 3">LMG 22410</strain>
    </source>
</reference>